<protein>
    <submittedName>
        <fullName evidence="2">Uncharacterized protein</fullName>
    </submittedName>
</protein>
<proteinExistence type="predicted"/>
<feature type="transmembrane region" description="Helical" evidence="1">
    <location>
        <begin position="50"/>
        <end position="71"/>
    </location>
</feature>
<accession>A0ABM9SPG5</accession>
<organism evidence="2 3">
    <name type="scientific">Yersinia aldovae</name>
    <dbReference type="NCBI Taxonomy" id="29483"/>
    <lineage>
        <taxon>Bacteria</taxon>
        <taxon>Pseudomonadati</taxon>
        <taxon>Pseudomonadota</taxon>
        <taxon>Gammaproteobacteria</taxon>
        <taxon>Enterobacterales</taxon>
        <taxon>Yersiniaceae</taxon>
        <taxon>Yersinia</taxon>
    </lineage>
</organism>
<comment type="caution">
    <text evidence="2">The sequence shown here is derived from an EMBL/GenBank/DDBJ whole genome shotgun (WGS) entry which is preliminary data.</text>
</comment>
<dbReference type="RefSeq" id="WP_049603155.1">
    <property type="nucleotide sequence ID" value="NZ_CQEH01000001.1"/>
</dbReference>
<reference evidence="2 3" key="1">
    <citation type="submission" date="2015-03" db="EMBL/GenBank/DDBJ databases">
        <authorList>
            <consortium name="Pathogen Informatics"/>
            <person name="Murphy D."/>
        </authorList>
    </citation>
    <scope>NUCLEOTIDE SEQUENCE [LARGE SCALE GENOMIC DNA]</scope>
    <source>
        <strain evidence="2 3">IP08791</strain>
    </source>
</reference>
<sequence>MRKNERTRMKLLAYFTPVVGVAIGVIYFLVKRYCDISIGFKNMEGLATVIAGFSFTMLGFLAAIAAFMFSLQKYVFFRRWINDGGADVFFALYKTSIICLFITFSLSVIVFTTTAADLAFKLMLMSVVNNIIQTLFLALIISGKVARAKKEDS</sequence>
<evidence type="ECO:0000313" key="3">
    <source>
        <dbReference type="Proteomes" id="UP000038647"/>
    </source>
</evidence>
<keyword evidence="3" id="KW-1185">Reference proteome</keyword>
<gene>
    <name evidence="2" type="ORF">ERS137966_00132</name>
</gene>
<feature type="transmembrane region" description="Helical" evidence="1">
    <location>
        <begin position="12"/>
        <end position="30"/>
    </location>
</feature>
<dbReference type="EMBL" id="CQEH01000001">
    <property type="protein sequence ID" value="CNK41434.1"/>
    <property type="molecule type" value="Genomic_DNA"/>
</dbReference>
<keyword evidence="1" id="KW-1133">Transmembrane helix</keyword>
<keyword evidence="1" id="KW-0472">Membrane</keyword>
<evidence type="ECO:0000313" key="2">
    <source>
        <dbReference type="EMBL" id="CNK41434.1"/>
    </source>
</evidence>
<keyword evidence="1" id="KW-0812">Transmembrane</keyword>
<feature type="transmembrane region" description="Helical" evidence="1">
    <location>
        <begin position="118"/>
        <end position="141"/>
    </location>
</feature>
<evidence type="ECO:0000256" key="1">
    <source>
        <dbReference type="SAM" id="Phobius"/>
    </source>
</evidence>
<feature type="transmembrane region" description="Helical" evidence="1">
    <location>
        <begin position="91"/>
        <end position="112"/>
    </location>
</feature>
<dbReference type="Proteomes" id="UP000038647">
    <property type="component" value="Unassembled WGS sequence"/>
</dbReference>
<name>A0ABM9SPG5_YERAL</name>